<dbReference type="Ensembl" id="ENSSPUT00000009844.1">
    <property type="protein sequence ID" value="ENSSPUP00000009225.1"/>
    <property type="gene ID" value="ENSSPUG00000007126.1"/>
</dbReference>
<reference evidence="10" key="2">
    <citation type="submission" date="2025-09" db="UniProtKB">
        <authorList>
            <consortium name="Ensembl"/>
        </authorList>
    </citation>
    <scope>IDENTIFICATION</scope>
</reference>
<dbReference type="Gene3D" id="1.10.132.60">
    <property type="entry name" value="DNA polymerase family B, C-terminal domain"/>
    <property type="match status" value="1"/>
</dbReference>
<dbReference type="GO" id="GO:0001228">
    <property type="term" value="F:DNA-binding transcription activator activity, RNA polymerase II-specific"/>
    <property type="evidence" value="ECO:0007669"/>
    <property type="project" value="Ensembl"/>
</dbReference>
<dbReference type="InterPro" id="IPR042087">
    <property type="entry name" value="DNA_pol_B_thumb"/>
</dbReference>
<dbReference type="SMART" id="SM00413">
    <property type="entry name" value="ETS"/>
    <property type="match status" value="1"/>
</dbReference>
<keyword evidence="4" id="KW-0548">Nucleotidyltransferase</keyword>
<keyword evidence="5" id="KW-0239">DNA-directed DNA polymerase</keyword>
<dbReference type="SUPFAM" id="SSF46785">
    <property type="entry name" value="Winged helix' DNA-binding domain"/>
    <property type="match status" value="1"/>
</dbReference>
<evidence type="ECO:0000313" key="10">
    <source>
        <dbReference type="Ensembl" id="ENSSPUP00000009225.1"/>
    </source>
</evidence>
<evidence type="ECO:0000256" key="6">
    <source>
        <dbReference type="ARBA" id="ARBA00023125"/>
    </source>
</evidence>
<dbReference type="AlphaFoldDB" id="A0A8D0GSU0"/>
<comment type="similarity">
    <text evidence="1 7">Belongs to the ETS family.</text>
</comment>
<dbReference type="GeneTree" id="ENSGT00940000162754"/>
<dbReference type="Gene3D" id="1.10.10.10">
    <property type="entry name" value="Winged helix-like DNA-binding domain superfamily/Winged helix DNA-binding domain"/>
    <property type="match status" value="1"/>
</dbReference>
<evidence type="ECO:0000313" key="11">
    <source>
        <dbReference type="Proteomes" id="UP000694392"/>
    </source>
</evidence>
<dbReference type="InterPro" id="IPR046328">
    <property type="entry name" value="ETS_fam"/>
</dbReference>
<gene>
    <name evidence="10" type="primary">SPIB</name>
</gene>
<dbReference type="PROSITE" id="PS50061">
    <property type="entry name" value="ETS_DOMAIN_3"/>
    <property type="match status" value="1"/>
</dbReference>
<evidence type="ECO:0000256" key="3">
    <source>
        <dbReference type="ARBA" id="ARBA00022679"/>
    </source>
</evidence>
<organism evidence="10 11">
    <name type="scientific">Sphenodon punctatus</name>
    <name type="common">Tuatara</name>
    <name type="synonym">Hatteria punctata</name>
    <dbReference type="NCBI Taxonomy" id="8508"/>
    <lineage>
        <taxon>Eukaryota</taxon>
        <taxon>Metazoa</taxon>
        <taxon>Chordata</taxon>
        <taxon>Craniata</taxon>
        <taxon>Vertebrata</taxon>
        <taxon>Euteleostomi</taxon>
        <taxon>Lepidosauria</taxon>
        <taxon>Sphenodontia</taxon>
        <taxon>Sphenodontidae</taxon>
        <taxon>Sphenodon</taxon>
    </lineage>
</organism>
<dbReference type="PROSITE" id="PS00345">
    <property type="entry name" value="ETS_DOMAIN_1"/>
    <property type="match status" value="1"/>
</dbReference>
<dbReference type="GO" id="GO:0005634">
    <property type="term" value="C:nucleus"/>
    <property type="evidence" value="ECO:0007669"/>
    <property type="project" value="UniProtKB-SubCell"/>
</dbReference>
<evidence type="ECO:0000256" key="5">
    <source>
        <dbReference type="ARBA" id="ARBA00022932"/>
    </source>
</evidence>
<feature type="region of interest" description="Disordered" evidence="8">
    <location>
        <begin position="118"/>
        <end position="157"/>
    </location>
</feature>
<evidence type="ECO:0000259" key="9">
    <source>
        <dbReference type="PROSITE" id="PS50061"/>
    </source>
</evidence>
<keyword evidence="11" id="KW-1185">Reference proteome</keyword>
<evidence type="ECO:0000256" key="4">
    <source>
        <dbReference type="ARBA" id="ARBA00022695"/>
    </source>
</evidence>
<feature type="domain" description="ETS" evidence="9">
    <location>
        <begin position="163"/>
        <end position="242"/>
    </location>
</feature>
<dbReference type="InterPro" id="IPR036390">
    <property type="entry name" value="WH_DNA-bd_sf"/>
</dbReference>
<dbReference type="GO" id="GO:0003887">
    <property type="term" value="F:DNA-directed DNA polymerase activity"/>
    <property type="evidence" value="ECO:0007669"/>
    <property type="project" value="UniProtKB-KW"/>
</dbReference>
<accession>A0A8D0GSU0</accession>
<evidence type="ECO:0000256" key="1">
    <source>
        <dbReference type="ARBA" id="ARBA00005562"/>
    </source>
</evidence>
<evidence type="ECO:0000256" key="8">
    <source>
        <dbReference type="SAM" id="MobiDB-lite"/>
    </source>
</evidence>
<comment type="subcellular location">
    <subcellularLocation>
        <location evidence="7">Nucleus</location>
    </subcellularLocation>
</comment>
<proteinExistence type="inferred from homology"/>
<dbReference type="Proteomes" id="UP000694392">
    <property type="component" value="Unplaced"/>
</dbReference>
<dbReference type="SUPFAM" id="SSF56672">
    <property type="entry name" value="DNA/RNA polymerases"/>
    <property type="match status" value="1"/>
</dbReference>
<reference evidence="10" key="1">
    <citation type="submission" date="2025-08" db="UniProtKB">
        <authorList>
            <consortium name="Ensembl"/>
        </authorList>
    </citation>
    <scope>IDENTIFICATION</scope>
</reference>
<dbReference type="PANTHER" id="PTHR11849:SF174">
    <property type="entry name" value="TRANSCRIPTION FACTOR SPI-B"/>
    <property type="match status" value="1"/>
</dbReference>
<dbReference type="GO" id="GO:0000978">
    <property type="term" value="F:RNA polymerase II cis-regulatory region sequence-specific DNA binding"/>
    <property type="evidence" value="ECO:0007669"/>
    <property type="project" value="Ensembl"/>
</dbReference>
<dbReference type="PROSITE" id="PS00346">
    <property type="entry name" value="ETS_DOMAIN_2"/>
    <property type="match status" value="1"/>
</dbReference>
<name>A0A8D0GSU0_SPHPU</name>
<dbReference type="GO" id="GO:0030225">
    <property type="term" value="P:macrophage differentiation"/>
    <property type="evidence" value="ECO:0007669"/>
    <property type="project" value="Ensembl"/>
</dbReference>
<dbReference type="InterPro" id="IPR036388">
    <property type="entry name" value="WH-like_DNA-bd_sf"/>
</dbReference>
<keyword evidence="3" id="KW-0808">Transferase</keyword>
<keyword evidence="6 7" id="KW-0238">DNA-binding</keyword>
<sequence length="242" mass="27256">MKPSDPIYVLENNLPIDTQYYLEQQLAKPLLRIFEPILGEGKAQSILLKGEHTRCKTVLTAKVGGLMAFATKRSTCIGCRALLNHHGELAGDWGPGLLGSLGGWEGLPYPPYGQQYPSLGNASSPSLSEEEEFHVDSPALEVSDSESDENLSPGYDSGSRRKVRLYQFLLELLQRGDMKECIWWVEREAGVFQFSSKHKEALAHRWGQQKGNRKRMTYQKMARALRNYSKTGEILKVKKKLT</sequence>
<dbReference type="Pfam" id="PF00178">
    <property type="entry name" value="Ets"/>
    <property type="match status" value="1"/>
</dbReference>
<evidence type="ECO:0000256" key="2">
    <source>
        <dbReference type="ARBA" id="ARBA00012417"/>
    </source>
</evidence>
<dbReference type="InterPro" id="IPR000418">
    <property type="entry name" value="Ets_dom"/>
</dbReference>
<dbReference type="InterPro" id="IPR043502">
    <property type="entry name" value="DNA/RNA_pol_sf"/>
</dbReference>
<protein>
    <recommendedName>
        <fullName evidence="2">DNA-directed DNA polymerase</fullName>
        <ecNumber evidence="2">2.7.7.7</ecNumber>
    </recommendedName>
</protein>
<evidence type="ECO:0000256" key="7">
    <source>
        <dbReference type="RuleBase" id="RU004019"/>
    </source>
</evidence>
<dbReference type="EC" id="2.7.7.7" evidence="2"/>
<dbReference type="PRINTS" id="PR00454">
    <property type="entry name" value="ETSDOMAIN"/>
</dbReference>
<keyword evidence="7" id="KW-0539">Nucleus</keyword>
<dbReference type="PANTHER" id="PTHR11849">
    <property type="entry name" value="ETS"/>
    <property type="match status" value="1"/>
</dbReference>